<evidence type="ECO:0008006" key="4">
    <source>
        <dbReference type="Google" id="ProtNLM"/>
    </source>
</evidence>
<dbReference type="AlphaFoldDB" id="A0AAE9ZJ58"/>
<dbReference type="Proteomes" id="UP001214043">
    <property type="component" value="Chromosome"/>
</dbReference>
<sequence>MNKLLAPALIAAAASACASSDEYRASQEANPAPCPNIVVLSEAARFIDFEGQQAAENITYSGEIVDVGSACRYYTDNPIEMEVSIDLAFGRGPKATDNQKVFKYFVAVTRTNSEVIAKKEFAVPIEWDDDEDVQVKRVDVDEIVIPRRDENISGLNFEVIVGFAVTPEQAIYNRSGKSLKFPNIK</sequence>
<name>A0AAE9ZJ58_9PROT</name>
<keyword evidence="1" id="KW-0732">Signal</keyword>
<feature type="chain" id="PRO_5042117957" description="DUF4352 domain-containing protein" evidence="1">
    <location>
        <begin position="19"/>
        <end position="185"/>
    </location>
</feature>
<dbReference type="EMBL" id="CP118166">
    <property type="protein sequence ID" value="WDI31410.1"/>
    <property type="molecule type" value="Genomic_DNA"/>
</dbReference>
<proteinExistence type="predicted"/>
<organism evidence="2 3">
    <name type="scientific">Hyphococcus flavus</name>
    <dbReference type="NCBI Taxonomy" id="1866326"/>
    <lineage>
        <taxon>Bacteria</taxon>
        <taxon>Pseudomonadati</taxon>
        <taxon>Pseudomonadota</taxon>
        <taxon>Alphaproteobacteria</taxon>
        <taxon>Parvularculales</taxon>
        <taxon>Parvularculaceae</taxon>
        <taxon>Hyphococcus</taxon>
    </lineage>
</organism>
<evidence type="ECO:0000256" key="1">
    <source>
        <dbReference type="SAM" id="SignalP"/>
    </source>
</evidence>
<reference evidence="2" key="1">
    <citation type="submission" date="2023-02" db="EMBL/GenBank/DDBJ databases">
        <title>Genome sequence of Hyphococcus flavus.</title>
        <authorList>
            <person name="Rong J.-C."/>
            <person name="Zhao Q."/>
            <person name="Yi M."/>
            <person name="Wu J.-Y."/>
        </authorList>
    </citation>
    <scope>NUCLEOTIDE SEQUENCE</scope>
    <source>
        <strain evidence="2">MCCC 1K03223</strain>
    </source>
</reference>
<evidence type="ECO:0000313" key="3">
    <source>
        <dbReference type="Proteomes" id="UP001214043"/>
    </source>
</evidence>
<accession>A0AAE9ZJ58</accession>
<protein>
    <recommendedName>
        <fullName evidence="4">DUF4352 domain-containing protein</fullName>
    </recommendedName>
</protein>
<dbReference type="KEGG" id="hfl:PUV54_15780"/>
<dbReference type="PROSITE" id="PS51257">
    <property type="entry name" value="PROKAR_LIPOPROTEIN"/>
    <property type="match status" value="1"/>
</dbReference>
<dbReference type="RefSeq" id="WP_274493299.1">
    <property type="nucleotide sequence ID" value="NZ_CP118166.1"/>
</dbReference>
<gene>
    <name evidence="2" type="ORF">PUV54_15780</name>
</gene>
<keyword evidence="3" id="KW-1185">Reference proteome</keyword>
<evidence type="ECO:0000313" key="2">
    <source>
        <dbReference type="EMBL" id="WDI31410.1"/>
    </source>
</evidence>
<feature type="signal peptide" evidence="1">
    <location>
        <begin position="1"/>
        <end position="18"/>
    </location>
</feature>